<dbReference type="STRING" id="1325564.NSJP_3064"/>
<sequence length="101" mass="11298">MAQNKREPMHRFVWHNGPASCSCGWSPPSVVTDAPRAKLRKRLREQPGLLTAAQFRSVSRALSVRTMRRDEAVMAWGVHVAGERTEGTERDMEHKGGTSKA</sequence>
<dbReference type="RefSeq" id="WP_080887496.1">
    <property type="nucleotide sequence ID" value="NZ_LT828648.1"/>
</dbReference>
<gene>
    <name evidence="1" type="ORF">NSJP_3064</name>
</gene>
<organism evidence="1 2">
    <name type="scientific">Nitrospira japonica</name>
    <dbReference type="NCBI Taxonomy" id="1325564"/>
    <lineage>
        <taxon>Bacteria</taxon>
        <taxon>Pseudomonadati</taxon>
        <taxon>Nitrospirota</taxon>
        <taxon>Nitrospiria</taxon>
        <taxon>Nitrospirales</taxon>
        <taxon>Nitrospiraceae</taxon>
        <taxon>Nitrospira</taxon>
    </lineage>
</organism>
<accession>A0A1W1I8I3</accession>
<dbReference type="EMBL" id="LT828648">
    <property type="protein sequence ID" value="SLM49231.1"/>
    <property type="molecule type" value="Genomic_DNA"/>
</dbReference>
<dbReference type="PROSITE" id="PS51257">
    <property type="entry name" value="PROKAR_LIPOPROTEIN"/>
    <property type="match status" value="1"/>
</dbReference>
<name>A0A1W1I8I3_9BACT</name>
<dbReference type="KEGG" id="nja:NSJP_3064"/>
<protein>
    <submittedName>
        <fullName evidence="1">Uncharacterized protein</fullName>
    </submittedName>
</protein>
<keyword evidence="2" id="KW-1185">Reference proteome</keyword>
<dbReference type="Proteomes" id="UP000192042">
    <property type="component" value="Chromosome I"/>
</dbReference>
<evidence type="ECO:0000313" key="2">
    <source>
        <dbReference type="Proteomes" id="UP000192042"/>
    </source>
</evidence>
<dbReference type="AlphaFoldDB" id="A0A1W1I8I3"/>
<proteinExistence type="predicted"/>
<evidence type="ECO:0000313" key="1">
    <source>
        <dbReference type="EMBL" id="SLM49231.1"/>
    </source>
</evidence>
<reference evidence="1 2" key="1">
    <citation type="submission" date="2017-03" db="EMBL/GenBank/DDBJ databases">
        <authorList>
            <person name="Afonso C.L."/>
            <person name="Miller P.J."/>
            <person name="Scott M.A."/>
            <person name="Spackman E."/>
            <person name="Goraichik I."/>
            <person name="Dimitrov K.M."/>
            <person name="Suarez D.L."/>
            <person name="Swayne D.E."/>
        </authorList>
    </citation>
    <scope>NUCLEOTIDE SEQUENCE [LARGE SCALE GENOMIC DNA]</scope>
    <source>
        <strain evidence="1">Genome sequencing of Nitrospira japonica strain NJ11</strain>
    </source>
</reference>